<protein>
    <submittedName>
        <fullName evidence="9">Heavy metal translocating P-type ATPase</fullName>
    </submittedName>
</protein>
<evidence type="ECO:0000256" key="4">
    <source>
        <dbReference type="ARBA" id="ARBA00022989"/>
    </source>
</evidence>
<sequence>MVSEQRSSTPDRGLRPMIALTAALAVLVLTGAAVRPVAAQACGALWATATVVMIVPAVWWVLRDLRAGRYGADLLAVIAMVGALAVGEFLAGALVALMVATGRTLEAYADRRAGRDLTGLLRRAPASAHRRGAAGLETVAVDSIAPGEVVVVMSGETVPVDGVLETAGVFDESALTGESVPVTRRVGGEVRSGVVNVGAAADIRARATVADSTYAGIVTLARQAAAVSAPVARLADRVAAWFLPLAVVVAVLAWIASGDPVRAVAVIVTATPCPLLLAVPVAITAGMSRSARCGVVVKGGAALETLGRARCLAMDKTGTVTLGRPEVVEVITAPGVDADRVLRQAAAIEQYSPHVLARAVTVAADRRGLDRPVADAVSEEPGQGATGDVDGRRVRVGRLPEDVAAREWVDWVMRRARLDLAGVIWVSIDDVPQAALLVRDPLRADAARTMRRLRAAGLRRLILLTGDRIDNAVAVANMLGLTEVIADADPSDKIAAIRAERRDGVTVMVGDGVNDAPALAAADVGVALGSRGSTAAVQAADAVIVDDRIDRLADAVEIAQRARAIAVQSAVAGMALSLLAMIAAAFGLLPPAPGALVQEGIDVVVILNALRAMRIGASRRGASIDPLIARFAREHERLHAARASVKTAAESLAHGPGPEVDTAVRRALELLTADVLPHEHAEETELYPALTDYLRDPEAMVTMSREHTEIQRLVDRIRRHLDSAPTGVRADQIEDLRATLYGLDAILTLHFAQEDEALFTLARDRTGSRASSAH</sequence>
<dbReference type="PANTHER" id="PTHR48085">
    <property type="entry name" value="CADMIUM/ZINC-TRANSPORTING ATPASE HMA2-RELATED"/>
    <property type="match status" value="1"/>
</dbReference>
<dbReference type="GO" id="GO:0015086">
    <property type="term" value="F:cadmium ion transmembrane transporter activity"/>
    <property type="evidence" value="ECO:0007669"/>
    <property type="project" value="TreeGrafter"/>
</dbReference>
<dbReference type="InterPro" id="IPR012312">
    <property type="entry name" value="Hemerythrin-like"/>
</dbReference>
<name>A0A931IK78_9NOCA</name>
<dbReference type="Proteomes" id="UP000655751">
    <property type="component" value="Unassembled WGS sequence"/>
</dbReference>
<dbReference type="PROSITE" id="PS00154">
    <property type="entry name" value="ATPASE_E1_E2"/>
    <property type="match status" value="1"/>
</dbReference>
<dbReference type="Pfam" id="PF00702">
    <property type="entry name" value="Hydrolase"/>
    <property type="match status" value="1"/>
</dbReference>
<feature type="domain" description="P-type ATPase A" evidence="7">
    <location>
        <begin position="124"/>
        <end position="221"/>
    </location>
</feature>
<feature type="domain" description="Hemerythrin-like" evidence="8">
    <location>
        <begin position="628"/>
        <end position="761"/>
    </location>
</feature>
<dbReference type="SUPFAM" id="SSF56784">
    <property type="entry name" value="HAD-like"/>
    <property type="match status" value="1"/>
</dbReference>
<evidence type="ECO:0000259" key="7">
    <source>
        <dbReference type="Pfam" id="PF00122"/>
    </source>
</evidence>
<dbReference type="InterPro" id="IPR008250">
    <property type="entry name" value="ATPase_P-typ_transduc_dom_A_sf"/>
</dbReference>
<evidence type="ECO:0000256" key="3">
    <source>
        <dbReference type="ARBA" id="ARBA00022692"/>
    </source>
</evidence>
<organism evidence="9 10">
    <name type="scientific">Nocardia bovistercoris</name>
    <dbReference type="NCBI Taxonomy" id="2785916"/>
    <lineage>
        <taxon>Bacteria</taxon>
        <taxon>Bacillati</taxon>
        <taxon>Actinomycetota</taxon>
        <taxon>Actinomycetes</taxon>
        <taxon>Mycobacteriales</taxon>
        <taxon>Nocardiaceae</taxon>
        <taxon>Nocardia</taxon>
    </lineage>
</organism>
<dbReference type="InterPro" id="IPR023299">
    <property type="entry name" value="ATPase_P-typ_cyto_dom_N"/>
</dbReference>
<feature type="transmembrane region" description="Helical" evidence="6">
    <location>
        <begin position="41"/>
        <end position="62"/>
    </location>
</feature>
<dbReference type="InterPro" id="IPR023214">
    <property type="entry name" value="HAD_sf"/>
</dbReference>
<feature type="transmembrane region" description="Helical" evidence="6">
    <location>
        <begin position="263"/>
        <end position="283"/>
    </location>
</feature>
<dbReference type="GO" id="GO:0005886">
    <property type="term" value="C:plasma membrane"/>
    <property type="evidence" value="ECO:0007669"/>
    <property type="project" value="UniProtKB-SubCell"/>
</dbReference>
<gene>
    <name evidence="9" type="ORF">IT779_32825</name>
</gene>
<dbReference type="InterPro" id="IPR023298">
    <property type="entry name" value="ATPase_P-typ_TM_dom_sf"/>
</dbReference>
<comment type="caution">
    <text evidence="9">The sequence shown here is derived from an EMBL/GenBank/DDBJ whole genome shotgun (WGS) entry which is preliminary data.</text>
</comment>
<dbReference type="PANTHER" id="PTHR48085:SF5">
    <property type="entry name" value="CADMIUM_ZINC-TRANSPORTING ATPASE HMA4-RELATED"/>
    <property type="match status" value="1"/>
</dbReference>
<feature type="transmembrane region" description="Helical" evidence="6">
    <location>
        <begin position="74"/>
        <end position="102"/>
    </location>
</feature>
<keyword evidence="6" id="KW-0547">Nucleotide-binding</keyword>
<dbReference type="GO" id="GO:0019829">
    <property type="term" value="F:ATPase-coupled monoatomic cation transmembrane transporter activity"/>
    <property type="evidence" value="ECO:0007669"/>
    <property type="project" value="InterPro"/>
</dbReference>
<keyword evidence="6" id="KW-0067">ATP-binding</keyword>
<evidence type="ECO:0000259" key="8">
    <source>
        <dbReference type="Pfam" id="PF01814"/>
    </source>
</evidence>
<keyword evidence="6" id="KW-1003">Cell membrane</keyword>
<dbReference type="InterPro" id="IPR001757">
    <property type="entry name" value="P_typ_ATPase"/>
</dbReference>
<dbReference type="EMBL" id="JADMLG010000020">
    <property type="protein sequence ID" value="MBH0781068.1"/>
    <property type="molecule type" value="Genomic_DNA"/>
</dbReference>
<keyword evidence="4 6" id="KW-1133">Transmembrane helix</keyword>
<dbReference type="PRINTS" id="PR00119">
    <property type="entry name" value="CATATPASE"/>
</dbReference>
<dbReference type="SUPFAM" id="SSF81665">
    <property type="entry name" value="Calcium ATPase, transmembrane domain M"/>
    <property type="match status" value="1"/>
</dbReference>
<dbReference type="InterPro" id="IPR059000">
    <property type="entry name" value="ATPase_P-type_domA"/>
</dbReference>
<dbReference type="GO" id="GO:0046872">
    <property type="term" value="F:metal ion binding"/>
    <property type="evidence" value="ECO:0007669"/>
    <property type="project" value="UniProtKB-KW"/>
</dbReference>
<keyword evidence="6" id="KW-0479">Metal-binding</keyword>
<dbReference type="Pfam" id="PF00122">
    <property type="entry name" value="E1-E2_ATPase"/>
    <property type="match status" value="1"/>
</dbReference>
<feature type="transmembrane region" description="Helical" evidence="6">
    <location>
        <begin position="570"/>
        <end position="589"/>
    </location>
</feature>
<dbReference type="Gene3D" id="1.20.120.520">
    <property type="entry name" value="nmb1532 protein domain like"/>
    <property type="match status" value="1"/>
</dbReference>
<feature type="transmembrane region" description="Helical" evidence="6">
    <location>
        <begin position="16"/>
        <end position="34"/>
    </location>
</feature>
<comment type="subcellular location">
    <subcellularLocation>
        <location evidence="1">Cell membrane</location>
        <topology evidence="1">Multi-pass membrane protein</topology>
    </subcellularLocation>
</comment>
<dbReference type="Gene3D" id="3.40.1110.10">
    <property type="entry name" value="Calcium-transporting ATPase, cytoplasmic domain N"/>
    <property type="match status" value="1"/>
</dbReference>
<dbReference type="AlphaFoldDB" id="A0A931IK78"/>
<evidence type="ECO:0000313" key="9">
    <source>
        <dbReference type="EMBL" id="MBH0781068.1"/>
    </source>
</evidence>
<dbReference type="Gene3D" id="2.70.150.10">
    <property type="entry name" value="Calcium-transporting ATPase, cytoplasmic transduction domain A"/>
    <property type="match status" value="1"/>
</dbReference>
<dbReference type="NCBIfam" id="TIGR01494">
    <property type="entry name" value="ATPase_P-type"/>
    <property type="match status" value="2"/>
</dbReference>
<dbReference type="GO" id="GO:0005524">
    <property type="term" value="F:ATP binding"/>
    <property type="evidence" value="ECO:0007669"/>
    <property type="project" value="UniProtKB-UniRule"/>
</dbReference>
<evidence type="ECO:0000256" key="2">
    <source>
        <dbReference type="ARBA" id="ARBA00006024"/>
    </source>
</evidence>
<feature type="transmembrane region" description="Helical" evidence="6">
    <location>
        <begin position="238"/>
        <end position="257"/>
    </location>
</feature>
<evidence type="ECO:0000256" key="6">
    <source>
        <dbReference type="RuleBase" id="RU362081"/>
    </source>
</evidence>
<reference evidence="9" key="1">
    <citation type="submission" date="2020-11" db="EMBL/GenBank/DDBJ databases">
        <title>Nocardia NEAU-351.nov., a novel actinomycete isolated from the cow dung.</title>
        <authorList>
            <person name="Zhang X."/>
        </authorList>
    </citation>
    <scope>NUCLEOTIDE SEQUENCE</scope>
    <source>
        <strain evidence="9">NEAU-351</strain>
    </source>
</reference>
<dbReference type="Pfam" id="PF01814">
    <property type="entry name" value="Hemerythrin"/>
    <property type="match status" value="1"/>
</dbReference>
<dbReference type="GO" id="GO:0016887">
    <property type="term" value="F:ATP hydrolysis activity"/>
    <property type="evidence" value="ECO:0007669"/>
    <property type="project" value="InterPro"/>
</dbReference>
<evidence type="ECO:0000256" key="1">
    <source>
        <dbReference type="ARBA" id="ARBA00004651"/>
    </source>
</evidence>
<dbReference type="InterPro" id="IPR051014">
    <property type="entry name" value="Cation_Transport_ATPase_IB"/>
</dbReference>
<dbReference type="Gene3D" id="3.40.50.1000">
    <property type="entry name" value="HAD superfamily/HAD-like"/>
    <property type="match status" value="1"/>
</dbReference>
<keyword evidence="10" id="KW-1185">Reference proteome</keyword>
<keyword evidence="3 6" id="KW-0812">Transmembrane</keyword>
<accession>A0A931IK78</accession>
<proteinExistence type="inferred from homology"/>
<dbReference type="InterPro" id="IPR036412">
    <property type="entry name" value="HAD-like_sf"/>
</dbReference>
<dbReference type="NCBIfam" id="TIGR01525">
    <property type="entry name" value="ATPase-IB_hvy"/>
    <property type="match status" value="1"/>
</dbReference>
<evidence type="ECO:0000256" key="5">
    <source>
        <dbReference type="ARBA" id="ARBA00023136"/>
    </source>
</evidence>
<dbReference type="InterPro" id="IPR018303">
    <property type="entry name" value="ATPase_P-typ_P_site"/>
</dbReference>
<comment type="similarity">
    <text evidence="2 6">Belongs to the cation transport ATPase (P-type) (TC 3.A.3) family. Type IB subfamily.</text>
</comment>
<dbReference type="InterPro" id="IPR027256">
    <property type="entry name" value="P-typ_ATPase_IB"/>
</dbReference>
<keyword evidence="5 6" id="KW-0472">Membrane</keyword>
<evidence type="ECO:0000313" key="10">
    <source>
        <dbReference type="Proteomes" id="UP000655751"/>
    </source>
</evidence>
<dbReference type="SUPFAM" id="SSF81653">
    <property type="entry name" value="Calcium ATPase, transduction domain A"/>
    <property type="match status" value="1"/>
</dbReference>